<reference evidence="2" key="1">
    <citation type="submission" date="2018-05" db="EMBL/GenBank/DDBJ databases">
        <authorList>
            <person name="Lanie J.A."/>
            <person name="Ng W.-L."/>
            <person name="Kazmierczak K.M."/>
            <person name="Andrzejewski T.M."/>
            <person name="Davidsen T.M."/>
            <person name="Wayne K.J."/>
            <person name="Tettelin H."/>
            <person name="Glass J.I."/>
            <person name="Rusch D."/>
            <person name="Podicherti R."/>
            <person name="Tsui H.-C.T."/>
            <person name="Winkler M.E."/>
        </authorList>
    </citation>
    <scope>NUCLEOTIDE SEQUENCE</scope>
</reference>
<accession>A0A382RIY2</accession>
<evidence type="ECO:0000313" key="2">
    <source>
        <dbReference type="EMBL" id="SVC97192.1"/>
    </source>
</evidence>
<gene>
    <name evidence="2" type="ORF">METZ01_LOCUS350046</name>
</gene>
<organism evidence="2">
    <name type="scientific">marine metagenome</name>
    <dbReference type="NCBI Taxonomy" id="408172"/>
    <lineage>
        <taxon>unclassified sequences</taxon>
        <taxon>metagenomes</taxon>
        <taxon>ecological metagenomes</taxon>
    </lineage>
</organism>
<protein>
    <submittedName>
        <fullName evidence="2">Uncharacterized protein</fullName>
    </submittedName>
</protein>
<proteinExistence type="predicted"/>
<sequence length="300" mass="31944">MEWIVKGLGDSIQKHLQAVHETDAHAAVLDELRNANQELESLENHDPRLQDLADAVLGSWGEPGTDGGPSIASLIDHSLADAPRSPEIDREIHRFIRLSVEGGYGFPSSARTTVTFVGYGQSQMFPSAASVELFGAVGSHVARTLSPPVYAEAHGSSFSLILPLAQRDVIDQLLTGLNTPMTAHAADVTVERLGATHVDPERPPEAQLDLIEDLGVVASLRDEMLADQIQVSRERYLEPTQAAVAGMPLGSLAETAGALIAMQNLALDIRGQLPTVGGNIDVGTVTLSAGFDWVSHKGRS</sequence>
<dbReference type="EMBL" id="UINC01121787">
    <property type="protein sequence ID" value="SVC97192.1"/>
    <property type="molecule type" value="Genomic_DNA"/>
</dbReference>
<dbReference type="AlphaFoldDB" id="A0A382RIY2"/>
<evidence type="ECO:0000256" key="1">
    <source>
        <dbReference type="SAM" id="Coils"/>
    </source>
</evidence>
<feature type="coiled-coil region" evidence="1">
    <location>
        <begin position="25"/>
        <end position="52"/>
    </location>
</feature>
<keyword evidence="1" id="KW-0175">Coiled coil</keyword>
<name>A0A382RIY2_9ZZZZ</name>